<protein>
    <submittedName>
        <fullName evidence="2">Uncharacterized protein</fullName>
    </submittedName>
</protein>
<keyword evidence="1" id="KW-1133">Transmembrane helix</keyword>
<keyword evidence="3" id="KW-1185">Reference proteome</keyword>
<dbReference type="GeneID" id="24110806"/>
<dbReference type="RefSeq" id="XP_012191527.1">
    <property type="nucleotide sequence ID" value="XM_012336137.1"/>
</dbReference>
<proteinExistence type="predicted"/>
<keyword evidence="1" id="KW-0472">Membrane</keyword>
<dbReference type="eggNOG" id="ENOG502R2Z9">
    <property type="taxonomic scope" value="Eukaryota"/>
</dbReference>
<keyword evidence="1" id="KW-0812">Transmembrane</keyword>
<reference evidence="3" key="1">
    <citation type="journal article" date="2013" name="Genome Announc.">
        <title>Draft genome sequence of the basidiomycetous yeast-like fungus Pseudozyma hubeiensis SY62, which produces an abundant amount of the biosurfactant mannosylerythritol lipids.</title>
        <authorList>
            <person name="Konishi M."/>
            <person name="Hatada Y."/>
            <person name="Horiuchi J."/>
        </authorList>
    </citation>
    <scope>NUCLEOTIDE SEQUENCE [LARGE SCALE GENOMIC DNA]</scope>
    <source>
        <strain evidence="3">SY62</strain>
    </source>
</reference>
<dbReference type="AlphaFoldDB" id="R9PIM1"/>
<feature type="transmembrane region" description="Helical" evidence="1">
    <location>
        <begin position="39"/>
        <end position="62"/>
    </location>
</feature>
<dbReference type="Proteomes" id="UP000014071">
    <property type="component" value="Unassembled WGS sequence"/>
</dbReference>
<evidence type="ECO:0000313" key="2">
    <source>
        <dbReference type="EMBL" id="GAC97940.1"/>
    </source>
</evidence>
<dbReference type="EMBL" id="DF238814">
    <property type="protein sequence ID" value="GAC97940.1"/>
    <property type="molecule type" value="Genomic_DNA"/>
</dbReference>
<accession>R9PIM1</accession>
<organism evidence="2 3">
    <name type="scientific">Pseudozyma hubeiensis (strain SY62)</name>
    <name type="common">Yeast</name>
    <dbReference type="NCBI Taxonomy" id="1305764"/>
    <lineage>
        <taxon>Eukaryota</taxon>
        <taxon>Fungi</taxon>
        <taxon>Dikarya</taxon>
        <taxon>Basidiomycota</taxon>
        <taxon>Ustilaginomycotina</taxon>
        <taxon>Ustilaginomycetes</taxon>
        <taxon>Ustilaginales</taxon>
        <taxon>Ustilaginaceae</taxon>
        <taxon>Pseudozyma</taxon>
    </lineage>
</organism>
<evidence type="ECO:0000256" key="1">
    <source>
        <dbReference type="SAM" id="Phobius"/>
    </source>
</evidence>
<sequence length="319" mass="35735">MEELAHYLALIKGSAIPCLISQLIREEPRIVPRMVSFRYIPYTMTIFGLIAAILTCMVTQAFEGDVHSGPGNSDLAGSHDASQLSDFSFPTMNDPHLPSMEHYSWSLLIPTARHHLIDGLASPFFDRTETFSGSPDPTPDIPSSSRLVSLLPPATVTHSEATSAVPSLKEILVPVMEQWHILRSLGNQLVKLRINPGNLRMAQPLVDARPFHLRFLQQQLQRQLYTKHAVYITPDMTHTERVVALPTESEKFKKAVVELQPSDPERVSWALVSVKPHPHTSVTWLGYALLDVPSRDILNRSLEEGRRIKTLAEHLKLPS</sequence>
<evidence type="ECO:0000313" key="3">
    <source>
        <dbReference type="Proteomes" id="UP000014071"/>
    </source>
</evidence>
<gene>
    <name evidence="2" type="ORF">PHSY_005528</name>
</gene>
<dbReference type="HOGENOM" id="CLU_1066309_0_0_1"/>
<name>R9PIM1_PSEHS</name>
<dbReference type="OrthoDB" id="10520045at2759"/>